<comment type="cofactor">
    <cofactor evidence="1">
        <name>pantetheine 4'-phosphate</name>
        <dbReference type="ChEBI" id="CHEBI:47942"/>
    </cofactor>
</comment>
<dbReference type="InterPro" id="IPR050091">
    <property type="entry name" value="PKS_NRPS_Biosynth_Enz"/>
</dbReference>
<dbReference type="GeneID" id="91547874"/>
<dbReference type="InterPro" id="IPR014031">
    <property type="entry name" value="Ketoacyl_synth_C"/>
</dbReference>
<dbReference type="SMART" id="SM00827">
    <property type="entry name" value="PKS_AT"/>
    <property type="match status" value="2"/>
</dbReference>
<keyword evidence="7" id="KW-0012">Acyltransferase</keyword>
<dbReference type="SMART" id="SM00823">
    <property type="entry name" value="PKS_PP"/>
    <property type="match status" value="2"/>
</dbReference>
<dbReference type="InterPro" id="IPR014030">
    <property type="entry name" value="Ketoacyl_synth_N"/>
</dbReference>
<evidence type="ECO:0000259" key="10">
    <source>
        <dbReference type="PROSITE" id="PS52004"/>
    </source>
</evidence>
<reference evidence="11 12" key="1">
    <citation type="submission" date="2022-10" db="EMBL/GenBank/DDBJ databases">
        <title>The complete genomes of actinobacterial strains from the NBC collection.</title>
        <authorList>
            <person name="Joergensen T.S."/>
            <person name="Alvarez Arevalo M."/>
            <person name="Sterndorff E.B."/>
            <person name="Faurdal D."/>
            <person name="Vuksanovic O."/>
            <person name="Mourched A.-S."/>
            <person name="Charusanti P."/>
            <person name="Shaw S."/>
            <person name="Blin K."/>
            <person name="Weber T."/>
        </authorList>
    </citation>
    <scope>NUCLEOTIDE SEQUENCE [LARGE SCALE GENOMIC DNA]</scope>
    <source>
        <strain evidence="11 12">NBC 01753</strain>
    </source>
</reference>
<dbReference type="Pfam" id="PF00550">
    <property type="entry name" value="PP-binding"/>
    <property type="match status" value="2"/>
</dbReference>
<dbReference type="EMBL" id="CP109134">
    <property type="protein sequence ID" value="WSD10400.1"/>
    <property type="molecule type" value="Genomic_DNA"/>
</dbReference>
<dbReference type="PROSITE" id="PS50075">
    <property type="entry name" value="CARRIER"/>
    <property type="match status" value="2"/>
</dbReference>
<evidence type="ECO:0000259" key="9">
    <source>
        <dbReference type="PROSITE" id="PS50075"/>
    </source>
</evidence>
<dbReference type="SUPFAM" id="SSF53901">
    <property type="entry name" value="Thiolase-like"/>
    <property type="match status" value="2"/>
</dbReference>
<dbReference type="Gene3D" id="3.40.47.10">
    <property type="match status" value="2"/>
</dbReference>
<evidence type="ECO:0000256" key="4">
    <source>
        <dbReference type="ARBA" id="ARBA00022679"/>
    </source>
</evidence>
<dbReference type="PROSITE" id="PS52004">
    <property type="entry name" value="KS3_2"/>
    <property type="match status" value="2"/>
</dbReference>
<dbReference type="InterPro" id="IPR036736">
    <property type="entry name" value="ACP-like_sf"/>
</dbReference>
<dbReference type="InterPro" id="IPR020841">
    <property type="entry name" value="PKS_Beta-ketoAc_synthase_dom"/>
</dbReference>
<feature type="domain" description="Ketosynthase family 3 (KS3)" evidence="10">
    <location>
        <begin position="34"/>
        <end position="454"/>
    </location>
</feature>
<keyword evidence="5" id="KW-0045">Antibiotic biosynthesis</keyword>
<dbReference type="Gene3D" id="3.40.50.720">
    <property type="entry name" value="NAD(P)-binding Rossmann-like Domain"/>
    <property type="match status" value="2"/>
</dbReference>
<dbReference type="InterPro" id="IPR013968">
    <property type="entry name" value="PKS_KR"/>
</dbReference>
<dbReference type="InterPro" id="IPR016035">
    <property type="entry name" value="Acyl_Trfase/lysoPLipase"/>
</dbReference>
<feature type="domain" description="Ketosynthase family 3 (KS3)" evidence="10">
    <location>
        <begin position="1570"/>
        <end position="1996"/>
    </location>
</feature>
<evidence type="ECO:0000256" key="8">
    <source>
        <dbReference type="SAM" id="MobiDB-lite"/>
    </source>
</evidence>
<dbReference type="SMART" id="SM00822">
    <property type="entry name" value="PKS_KR"/>
    <property type="match status" value="2"/>
</dbReference>
<proteinExistence type="predicted"/>
<dbReference type="InterPro" id="IPR016039">
    <property type="entry name" value="Thiolase-like"/>
</dbReference>
<dbReference type="InterPro" id="IPR006162">
    <property type="entry name" value="Ppantetheine_attach_site"/>
</dbReference>
<dbReference type="Gene3D" id="6.10.140.1830">
    <property type="match status" value="2"/>
</dbReference>
<name>A0ABZ1GWW3_9ACTN</name>
<keyword evidence="2" id="KW-0596">Phosphopantetheine</keyword>
<evidence type="ECO:0000256" key="3">
    <source>
        <dbReference type="ARBA" id="ARBA00022553"/>
    </source>
</evidence>
<dbReference type="Pfam" id="PF00109">
    <property type="entry name" value="ketoacyl-synt"/>
    <property type="match status" value="2"/>
</dbReference>
<dbReference type="SUPFAM" id="SSF55048">
    <property type="entry name" value="Probable ACP-binding domain of malonyl-CoA ACP transacylase"/>
    <property type="match status" value="2"/>
</dbReference>
<dbReference type="SMART" id="SM01294">
    <property type="entry name" value="PKS_PP_betabranch"/>
    <property type="match status" value="2"/>
</dbReference>
<organism evidence="11 12">
    <name type="scientific">Streptomyces hirsutus</name>
    <dbReference type="NCBI Taxonomy" id="35620"/>
    <lineage>
        <taxon>Bacteria</taxon>
        <taxon>Bacillati</taxon>
        <taxon>Actinomycetota</taxon>
        <taxon>Actinomycetes</taxon>
        <taxon>Kitasatosporales</taxon>
        <taxon>Streptomycetaceae</taxon>
        <taxon>Streptomyces</taxon>
    </lineage>
</organism>
<evidence type="ECO:0000256" key="7">
    <source>
        <dbReference type="ARBA" id="ARBA00023315"/>
    </source>
</evidence>
<keyword evidence="12" id="KW-1185">Reference proteome</keyword>
<dbReference type="Pfam" id="PF00698">
    <property type="entry name" value="Acyl_transf_1"/>
    <property type="match status" value="2"/>
</dbReference>
<dbReference type="NCBIfam" id="NF045894">
    <property type="entry name" value="PKS_plus_SDR"/>
    <property type="match status" value="2"/>
</dbReference>
<keyword evidence="4" id="KW-0808">Transferase</keyword>
<evidence type="ECO:0000313" key="11">
    <source>
        <dbReference type="EMBL" id="WSD10400.1"/>
    </source>
</evidence>
<dbReference type="PROSITE" id="PS00606">
    <property type="entry name" value="KS3_1"/>
    <property type="match status" value="2"/>
</dbReference>
<feature type="region of interest" description="Disordered" evidence="8">
    <location>
        <begin position="1441"/>
        <end position="1460"/>
    </location>
</feature>
<dbReference type="InterPro" id="IPR014043">
    <property type="entry name" value="Acyl_transferase_dom"/>
</dbReference>
<dbReference type="CDD" id="cd00833">
    <property type="entry name" value="PKS"/>
    <property type="match status" value="2"/>
</dbReference>
<dbReference type="InterPro" id="IPR001227">
    <property type="entry name" value="Ac_transferase_dom_sf"/>
</dbReference>
<protein>
    <submittedName>
        <fullName evidence="11">SDR family NAD(P)-dependent oxidoreductase</fullName>
    </submittedName>
</protein>
<gene>
    <name evidence="11" type="ORF">OIE73_34895</name>
</gene>
<evidence type="ECO:0000256" key="2">
    <source>
        <dbReference type="ARBA" id="ARBA00022450"/>
    </source>
</evidence>
<dbReference type="InterPro" id="IPR009081">
    <property type="entry name" value="PP-bd_ACP"/>
</dbReference>
<feature type="domain" description="Carrier" evidence="9">
    <location>
        <begin position="1475"/>
        <end position="1550"/>
    </location>
</feature>
<evidence type="ECO:0000256" key="1">
    <source>
        <dbReference type="ARBA" id="ARBA00001957"/>
    </source>
</evidence>
<accession>A0ABZ1GWW3</accession>
<dbReference type="Gene3D" id="1.10.1200.10">
    <property type="entry name" value="ACP-like"/>
    <property type="match status" value="2"/>
</dbReference>
<dbReference type="InterPro" id="IPR041618">
    <property type="entry name" value="PKS_DE"/>
</dbReference>
<dbReference type="Gene3D" id="3.40.366.10">
    <property type="entry name" value="Malonyl-Coenzyme A Acyl Carrier Protein, domain 2"/>
    <property type="match status" value="2"/>
</dbReference>
<dbReference type="Pfam" id="PF02801">
    <property type="entry name" value="Ketoacyl-synt_C"/>
    <property type="match status" value="2"/>
</dbReference>
<dbReference type="Gene3D" id="3.30.70.3290">
    <property type="match status" value="2"/>
</dbReference>
<dbReference type="PROSITE" id="PS00012">
    <property type="entry name" value="PHOSPHOPANTETHEINE"/>
    <property type="match status" value="1"/>
</dbReference>
<evidence type="ECO:0000313" key="12">
    <source>
        <dbReference type="Proteomes" id="UP001335325"/>
    </source>
</evidence>
<dbReference type="SUPFAM" id="SSF47336">
    <property type="entry name" value="ACP-like"/>
    <property type="match status" value="2"/>
</dbReference>
<dbReference type="InterPro" id="IPR032821">
    <property type="entry name" value="PKS_assoc"/>
</dbReference>
<sequence length="3169" mass="330708">MSTSEERVVAALRASLSENERLRRRNDELARAASEPIAVVGMACRYPGDVTTPEQLWDLVLSGTDAITPLPADRGWDTADTGAAAITGQGGFVTTAADFDAGFFGVSPREALAMDPQQRLILETSWEVLERAGLQPTSLRGSRTGVFIGCSNQNYGAVGGDDLPEGIEGHLLTGNAASVASGRVSYVLGLEGPAVTVDTACSSSLVALHLAVQSLRAGECDLALAGGVTVMSTPGAFVEFSRQGGLAGDGRCKAFGEGADGTGWGEGAGVLLVERLSDARRLGHRVLAVVRGSAVNQDGASNGLTAPNGPSQQRVVRAALSSAGLSAADVDVVEAHGTGTRLGDPIEAQALLATYGRDRDAGRPLWLGSVKSNLGHTQAAAGVAGVIKMVEALRHGVLPATLHVDEPSSHVDWSSGAVRLLTERRVWPDAGRPRRAGVSSFGLSGTNAHVILEQAPEPDVQVEDSTINGPIAWPLSGRSQEALRAQAGALAAHVGRHPEIDLHRTGLSLATTRTHFEHRAVVVADDATGLTEALHALANGVSSPRVTSGNERGEQPQAFLFSGQGAQRPGMGRELYEAFPVFAEAFDAVCAQVGEELREVVFGEDADRLSRTEWTQPALFAVEVALFRLMESFGVRPDVLIGHSIGEIAAAHVAGVMSLEDGCALVVARGRLMQELPAGGVMVAVEAAEAEVLPLLEGRAGEVSVAAVNGPQAVVIAGVEAAVEQVVSEVKGQGRRTSRLRVSHAFHSPLMEPMLDAFREVAERIDYASPTIPVVSNVTGRLAAEGELTSADYWVRHVREAVRFADGITALSAQGVTRFLEIGPDGTLTALAQNCFPDLDEAPLFVPTLRKDTPEHTAVLRAIALLHVDGAEVYWTEVLRCGDGGQPVELPTYPFQRRRYWLAPNEPSPRVPSGPTRASAVVDADFWTAVEREDLSALAADLDLSADRLGPVMPALSKWYRQRQERAALDALRYEVSWRPLTLHDETTAVAGRSRTGEWTVLLPTDLDGAARGTADGLLRGLRKQGITPCIAEVTDPTDPAACGEALSRAATGTDESGGRRKPDGILSLLGLAANVDPVVSALAALRGIAESSTSGVRLWTLTQGAVGVGGADRVVSVELNAVWGLGRVAALEHPDVWGGLIDLPADVDDRVCARLAVALTRLKPGEDQVAVRAHGIFGRRLAPAAPLPPRSTSGWEPGGTVLITGGTGALGAHVARWAVERGARDLLLVSRSGASAPGATELCTELEEMGARVTLAVVDIAVRDQLAALLAEHRVDAVFHTAGILDDATLLATDAERIDRVRGPKATGALLLDELTRDRDLSAFVLFSSLAGTLGSPGQGAYAAANAVLDALAEQRRAEGLPATSLAWGPWAGDGMAAEAGGRRRGQGAVTALDPGLALSALGAALDTRATTQLVVDADWADFVPAFTAVRPSALLTSVAPADPGRTAEPRGTEGPESALRSRIAGMPREAGQRLVVEEVQRLTALVLGHDGAEQVGAERAFRDLGVDSLIAVELRNVLAAVSGVPLPATAVFDHPTPRALAAFLYGELFGDDVVTVVDAESGSAVELDEPVAIVGMACRFPGGVESPEDLWTLLVDGRDGIGDFPTDRGWDLDVLFAPAPDNPYASHTARGGFLSDVGGFDAEFFGVSPREALAMDPQQRLLLETSWEAVERAGVDPASLRGSRTGVFTGTNGQDYPALLGVSEGDFGGYVGTGNAASVASGRVSYVLGLEGPAVTVDTACSSSLVALHLAVQSLRAGECDLALAGGVTVMSTPGAFVEFSRQGGLAGDGRCKAFGEGADGTGWGEGAGVLLVERLSDARRLGHRVLAVVRGSAVNQDGASNGLTAPNGPSQQRVVRAALSSAGLSAADVDVVEAHGTGTRLGDPIEAQALLATYGRDRDAGRPLWLGSVKSNLGHTQAAAGVAGVIKMVEALRHGVLPATLHVDEPSSHVDWSSGAVRLLTERRVWPDAGRPRRAGVSSFGLSGTNAHVILEQALEEADPHDLGSDDDAVLLPWLLSGRNEAALRAQAGRLLETLKERNHSAPVHMARALATTRSSFEQRAVILAATHQELAEELRNLHLGATGLRTLLGEARSGGRTAFLFSGQGAQCPGMGRELYEAFPVFAEAFDAVCAQVGEELREVVFGEDADRLSRTEWTQPALFAVEVALFRLMESFGVRPDVLIGHSIGEIAAAHVAGVMSLEDGCALVVARGRLMQELPAGGVMVAVEAAEAEVLPLLEGRAGEVSVAAVNGPRAVVIAGTESAVEQVASELTAQGRRTTRLRVSHAFHSPLMEPMLDAFREVAERVDYASPTIPVVSNVTGRLAAEGELTSADYWVRHVREAVRFADGITALSAQGVTRFLEIGPDGTLTALAQNCFPDLDEAPLFVPTLRKDTPEHTAVLRAIALLHADGAEIDWDTVIGPCSTVGVDLPTYAFQRTRFWPTVTAHAVASATASDLRGDASFWSVVEQGAPDLADTLGVPEEALSAVLPALAELRREHGERAEVDGWRYRVDWEPVELPTQRTLGGRWLLLQASGDLPLEGIERFVPGLQRVTCDARDREGPARALEAAVDGAEPAGVLSCLAMPVTGVGEAEQDSEANPGVVGTMALVQALGDLGASAPLWVLTQAAFGPGRAPGDPAQAAVWGFGRVAALEHPERWGGLVDLAPQPGDDELVALVSVLNHGGEDQVAVRGAAVLARRLRPAPPSTSAAASFGGDGDCRVPRRLLVTGGTGALGVRVAEWFAGRGTRELVLASRGGSDVEGLAGTVARLEAAGAERVDVVACDVADRAQVAALLADHRVDGVAHVAGILDVEPIDATTPARAERIMAAKAMGAVHLDELTRDEDLDTFVVFSSIAGVWGSGGQAVYAAANAWADAVVEARRARGAMGVSVAWGPWSGGGMVSEGGAAELERRGLRVMDPERALLGLESALAGSDGTAIVADVDWERFVPAFTSRRAAPLLTGLPQAVGALGESDAVRPEPGAGGGLPALVEQVAALSPQARAEALLGHVRRVAARALGHTDSSGVGADRAFRDMGFDSLTAVELRNGLIKDTGLSLPATLVFDHPTPAALARYLDAELSGEGGTMATMLADLETSVARIMKAGPDQDARTLLGARLRALLGEIETVGGDGADDGGTHDGLSLGDLLEGASDEELFDLISRELEQ</sequence>
<dbReference type="Proteomes" id="UP001335325">
    <property type="component" value="Chromosome"/>
</dbReference>
<keyword evidence="3" id="KW-0597">Phosphoprotein</keyword>
<dbReference type="SUPFAM" id="SSF51735">
    <property type="entry name" value="NAD(P)-binding Rossmann-fold domains"/>
    <property type="match status" value="4"/>
</dbReference>
<evidence type="ECO:0000256" key="5">
    <source>
        <dbReference type="ARBA" id="ARBA00023194"/>
    </source>
</evidence>
<dbReference type="Pfam" id="PF18369">
    <property type="entry name" value="PKS_DE"/>
    <property type="match status" value="2"/>
</dbReference>
<dbReference type="Pfam" id="PF08990">
    <property type="entry name" value="Docking"/>
    <property type="match status" value="1"/>
</dbReference>
<dbReference type="PANTHER" id="PTHR43775">
    <property type="entry name" value="FATTY ACID SYNTHASE"/>
    <property type="match status" value="1"/>
</dbReference>
<dbReference type="Pfam" id="PF16197">
    <property type="entry name" value="KAsynt_C_assoc"/>
    <property type="match status" value="2"/>
</dbReference>
<keyword evidence="6" id="KW-0511">Multifunctional enzyme</keyword>
<evidence type="ECO:0000256" key="6">
    <source>
        <dbReference type="ARBA" id="ARBA00023268"/>
    </source>
</evidence>
<dbReference type="InterPro" id="IPR020806">
    <property type="entry name" value="PKS_PP-bd"/>
</dbReference>
<dbReference type="RefSeq" id="WP_326756113.1">
    <property type="nucleotide sequence ID" value="NZ_CP109134.1"/>
</dbReference>
<dbReference type="SUPFAM" id="SSF52151">
    <property type="entry name" value="FabD/lysophospholipase-like"/>
    <property type="match status" value="2"/>
</dbReference>
<dbReference type="SMART" id="SM00825">
    <property type="entry name" value="PKS_KS"/>
    <property type="match status" value="2"/>
</dbReference>
<feature type="domain" description="Carrier" evidence="9">
    <location>
        <begin position="3008"/>
        <end position="3083"/>
    </location>
</feature>
<dbReference type="InterPro" id="IPR015083">
    <property type="entry name" value="NorB/c/GfsB-D-like_docking"/>
</dbReference>
<dbReference type="InterPro" id="IPR036291">
    <property type="entry name" value="NAD(P)-bd_dom_sf"/>
</dbReference>
<dbReference type="PANTHER" id="PTHR43775:SF51">
    <property type="entry name" value="INACTIVE PHENOLPHTHIOCEROL SYNTHESIS POLYKETIDE SYNTHASE TYPE I PKS1-RELATED"/>
    <property type="match status" value="1"/>
</dbReference>
<dbReference type="InterPro" id="IPR018201">
    <property type="entry name" value="Ketoacyl_synth_AS"/>
</dbReference>
<dbReference type="Pfam" id="PF08659">
    <property type="entry name" value="KR"/>
    <property type="match status" value="2"/>
</dbReference>
<dbReference type="InterPro" id="IPR057326">
    <property type="entry name" value="KR_dom"/>
</dbReference>
<dbReference type="InterPro" id="IPR016036">
    <property type="entry name" value="Malonyl_transacylase_ACP-bd"/>
</dbReference>
<dbReference type="CDD" id="cd08952">
    <property type="entry name" value="KR_1_SDR_x"/>
    <property type="match status" value="2"/>
</dbReference>